<evidence type="ECO:0000259" key="6">
    <source>
        <dbReference type="SMART" id="SM00195"/>
    </source>
</evidence>
<dbReference type="STRING" id="1230383.A0A1M8AA19"/>
<dbReference type="GO" id="GO:0005634">
    <property type="term" value="C:nucleus"/>
    <property type="evidence" value="ECO:0007669"/>
    <property type="project" value="TreeGrafter"/>
</dbReference>
<evidence type="ECO:0000256" key="4">
    <source>
        <dbReference type="ARBA" id="ARBA00022912"/>
    </source>
</evidence>
<dbReference type="InterPro" id="IPR020422">
    <property type="entry name" value="TYR_PHOSPHATASE_DUAL_dom"/>
</dbReference>
<gene>
    <name evidence="7" type="ORF">MSYG_3685</name>
</gene>
<comment type="similarity">
    <text evidence="1">Belongs to the protein-tyrosine phosphatase family. Non-receptor class dual specificity subfamily.</text>
</comment>
<dbReference type="PIRSF" id="PIRSF000941">
    <property type="entry name" value="DUSP12"/>
    <property type="match status" value="1"/>
</dbReference>
<feature type="region of interest" description="Disordered" evidence="5">
    <location>
        <begin position="218"/>
        <end position="266"/>
    </location>
</feature>
<dbReference type="CDD" id="cd14498">
    <property type="entry name" value="DSP"/>
    <property type="match status" value="1"/>
</dbReference>
<organism evidence="7 8">
    <name type="scientific">Malassezia sympodialis (strain ATCC 42132)</name>
    <name type="common">Atopic eczema-associated yeast</name>
    <dbReference type="NCBI Taxonomy" id="1230383"/>
    <lineage>
        <taxon>Eukaryota</taxon>
        <taxon>Fungi</taxon>
        <taxon>Dikarya</taxon>
        <taxon>Basidiomycota</taxon>
        <taxon>Ustilaginomycotina</taxon>
        <taxon>Malasseziomycetes</taxon>
        <taxon>Malasseziales</taxon>
        <taxon>Malasseziaceae</taxon>
        <taxon>Malassezia</taxon>
    </lineage>
</organism>
<dbReference type="Gene3D" id="3.90.190.10">
    <property type="entry name" value="Protein tyrosine phosphatase superfamily"/>
    <property type="match status" value="1"/>
</dbReference>
<dbReference type="EC" id="3.1.3.48" evidence="2"/>
<dbReference type="SUPFAM" id="SSF52799">
    <property type="entry name" value="(Phosphotyrosine protein) phosphatases II"/>
    <property type="match status" value="1"/>
</dbReference>
<evidence type="ECO:0000313" key="8">
    <source>
        <dbReference type="Proteomes" id="UP000186303"/>
    </source>
</evidence>
<reference evidence="8" key="1">
    <citation type="journal article" date="2017" name="Nucleic Acids Res.">
        <title>Proteogenomics produces comprehensive and highly accurate protein-coding gene annotation in a complete genome assembly of Malassezia sympodialis.</title>
        <authorList>
            <person name="Zhu Y."/>
            <person name="Engstroem P.G."/>
            <person name="Tellgren-Roth C."/>
            <person name="Baudo C.D."/>
            <person name="Kennell J.C."/>
            <person name="Sun S."/>
            <person name="Billmyre R.B."/>
            <person name="Schroeder M.S."/>
            <person name="Andersson A."/>
            <person name="Holm T."/>
            <person name="Sigurgeirsson B."/>
            <person name="Wu G."/>
            <person name="Sankaranarayanan S.R."/>
            <person name="Siddharthan R."/>
            <person name="Sanyal K."/>
            <person name="Lundeberg J."/>
            <person name="Nystedt B."/>
            <person name="Boekhout T."/>
            <person name="Dawson T.L. Jr."/>
            <person name="Heitman J."/>
            <person name="Scheynius A."/>
            <person name="Lehtioe J."/>
        </authorList>
    </citation>
    <scope>NUCLEOTIDE SEQUENCE [LARGE SCALE GENOMIC DNA]</scope>
    <source>
        <strain evidence="8">ATCC 42132</strain>
    </source>
</reference>
<keyword evidence="4" id="KW-0904">Protein phosphatase</keyword>
<dbReference type="VEuPathDB" id="FungiDB:MSYG_3685"/>
<evidence type="ECO:0000313" key="7">
    <source>
        <dbReference type="EMBL" id="SHO79335.1"/>
    </source>
</evidence>
<dbReference type="SMART" id="SM00195">
    <property type="entry name" value="DSPc"/>
    <property type="match status" value="1"/>
</dbReference>
<feature type="region of interest" description="Disordered" evidence="5">
    <location>
        <begin position="176"/>
        <end position="195"/>
    </location>
</feature>
<protein>
    <recommendedName>
        <fullName evidence="2">protein-tyrosine-phosphatase</fullName>
        <ecNumber evidence="2">3.1.3.48</ecNumber>
    </recommendedName>
</protein>
<dbReference type="GO" id="GO:0008138">
    <property type="term" value="F:protein tyrosine/serine/threonine phosphatase activity"/>
    <property type="evidence" value="ECO:0007669"/>
    <property type="project" value="InterPro"/>
</dbReference>
<dbReference type="AlphaFoldDB" id="A0A1M8AA19"/>
<dbReference type="Pfam" id="PF00782">
    <property type="entry name" value="DSPc"/>
    <property type="match status" value="1"/>
</dbReference>
<evidence type="ECO:0000256" key="2">
    <source>
        <dbReference type="ARBA" id="ARBA00013064"/>
    </source>
</evidence>
<dbReference type="OMA" id="LYWNNFA"/>
<evidence type="ECO:0000256" key="1">
    <source>
        <dbReference type="ARBA" id="ARBA00008601"/>
    </source>
</evidence>
<dbReference type="InterPro" id="IPR029021">
    <property type="entry name" value="Prot-tyrosine_phosphatase-like"/>
</dbReference>
<evidence type="ECO:0000256" key="5">
    <source>
        <dbReference type="SAM" id="MobiDB-lite"/>
    </source>
</evidence>
<dbReference type="InterPro" id="IPR016278">
    <property type="entry name" value="DUSP12"/>
</dbReference>
<name>A0A1M8AA19_MALS4</name>
<dbReference type="EMBL" id="LT671826">
    <property type="protein sequence ID" value="SHO79335.1"/>
    <property type="molecule type" value="Genomic_DNA"/>
</dbReference>
<dbReference type="GO" id="GO:0004725">
    <property type="term" value="F:protein tyrosine phosphatase activity"/>
    <property type="evidence" value="ECO:0007669"/>
    <property type="project" value="UniProtKB-EC"/>
</dbReference>
<dbReference type="InterPro" id="IPR000340">
    <property type="entry name" value="Dual-sp_phosphatase_cat-dom"/>
</dbReference>
<dbReference type="PANTHER" id="PTHR45848:SF4">
    <property type="entry name" value="DUAL SPECIFICITY PROTEIN PHOSPHATASE 12"/>
    <property type="match status" value="1"/>
</dbReference>
<dbReference type="PANTHER" id="PTHR45848">
    <property type="entry name" value="DUAL SPECIFICITY PROTEIN PHOSPHATASE 12 FAMILY MEMBER"/>
    <property type="match status" value="1"/>
</dbReference>
<dbReference type="OrthoDB" id="2017893at2759"/>
<keyword evidence="3" id="KW-0378">Hydrolase</keyword>
<keyword evidence="8" id="KW-1185">Reference proteome</keyword>
<sequence>METLEPGLYLGALPVCLEEEGLRQANITALVCCMSSPPSAPASCSIDDSHTLHVPLDEMEASPLFLFFGIGARFIQKQLEEHGHVLVYGAEGETCHATIVAAYLIHTQQKTASQALEFLRTRCPAVQLPVSFCEQLELYEKEQGRVILTRPAVRQFLLTRTNALDGYVTPGMFIREHPDTQDDPYSDPDEKCLSAPEKATGTTRLRCKMCRRELASEEHVVPHDPGKGELSFDPHKRDSVRKGLDKAPVARQRGSGPAVPLSSPGHAPVALPPHLARMHATMAAHGPRKSLLHSAQCSAYFVEPLVWMTESSDVVEGVISGRLMCPNTKCQAKLGSWSWAGTQCACGAWVTPAFALQRAKVDEVVRP</sequence>
<evidence type="ECO:0000256" key="3">
    <source>
        <dbReference type="ARBA" id="ARBA00022801"/>
    </source>
</evidence>
<feature type="compositionally biased region" description="Basic and acidic residues" evidence="5">
    <location>
        <begin position="218"/>
        <end position="245"/>
    </location>
</feature>
<accession>A0A1M8AA19</accession>
<feature type="domain" description="Tyrosine-protein phosphatase" evidence="6">
    <location>
        <begin position="6"/>
        <end position="142"/>
    </location>
</feature>
<dbReference type="Proteomes" id="UP000186303">
    <property type="component" value="Chromosome 6"/>
</dbReference>
<proteinExistence type="inferred from homology"/>